<evidence type="ECO:0000256" key="4">
    <source>
        <dbReference type="ARBA" id="ARBA00023054"/>
    </source>
</evidence>
<organism evidence="13">
    <name type="scientific">Hydatigena taeniaeformis</name>
    <name type="common">Feline tapeworm</name>
    <name type="synonym">Taenia taeniaeformis</name>
    <dbReference type="NCBI Taxonomy" id="6205"/>
    <lineage>
        <taxon>Eukaryota</taxon>
        <taxon>Metazoa</taxon>
        <taxon>Spiralia</taxon>
        <taxon>Lophotrochozoa</taxon>
        <taxon>Platyhelminthes</taxon>
        <taxon>Cestoda</taxon>
        <taxon>Eucestoda</taxon>
        <taxon>Cyclophyllidea</taxon>
        <taxon>Taeniidae</taxon>
        <taxon>Hydatigera</taxon>
    </lineage>
</organism>
<evidence type="ECO:0000256" key="3">
    <source>
        <dbReference type="ARBA" id="ARBA00022840"/>
    </source>
</evidence>
<dbReference type="EMBL" id="UYWX01020293">
    <property type="protein sequence ID" value="VDM30228.1"/>
    <property type="molecule type" value="Genomic_DNA"/>
</dbReference>
<evidence type="ECO:0000256" key="8">
    <source>
        <dbReference type="RuleBase" id="RU000394"/>
    </source>
</evidence>
<feature type="coiled-coil region" evidence="9">
    <location>
        <begin position="352"/>
        <end position="379"/>
    </location>
</feature>
<evidence type="ECO:0000313" key="12">
    <source>
        <dbReference type="Proteomes" id="UP000274429"/>
    </source>
</evidence>
<dbReference type="InterPro" id="IPR027417">
    <property type="entry name" value="P-loop_NTPase"/>
</dbReference>
<evidence type="ECO:0000256" key="7">
    <source>
        <dbReference type="PROSITE-ProRule" id="PRU00283"/>
    </source>
</evidence>
<evidence type="ECO:0000256" key="5">
    <source>
        <dbReference type="ARBA" id="ARBA00023175"/>
    </source>
</evidence>
<keyword evidence="3 7" id="KW-0067">ATP-binding</keyword>
<protein>
    <recommendedName>
        <fullName evidence="8">Kinesin-like protein</fullName>
    </recommendedName>
</protein>
<dbReference type="PROSITE" id="PS00411">
    <property type="entry name" value="KINESIN_MOTOR_1"/>
    <property type="match status" value="1"/>
</dbReference>
<dbReference type="InterPro" id="IPR019821">
    <property type="entry name" value="Kinesin_motor_CS"/>
</dbReference>
<dbReference type="GO" id="GO:0005874">
    <property type="term" value="C:microtubule"/>
    <property type="evidence" value="ECO:0007669"/>
    <property type="project" value="UniProtKB-KW"/>
</dbReference>
<dbReference type="OrthoDB" id="3176171at2759"/>
<dbReference type="GO" id="GO:0007018">
    <property type="term" value="P:microtubule-based movement"/>
    <property type="evidence" value="ECO:0007669"/>
    <property type="project" value="InterPro"/>
</dbReference>
<keyword evidence="8" id="KW-0493">Microtubule</keyword>
<reference evidence="13" key="1">
    <citation type="submission" date="2016-04" db="UniProtKB">
        <authorList>
            <consortium name="WormBaseParasite"/>
        </authorList>
    </citation>
    <scope>IDENTIFICATION</scope>
</reference>
<dbReference type="Pfam" id="PF16796">
    <property type="entry name" value="Microtub_bd"/>
    <property type="match status" value="1"/>
</dbReference>
<evidence type="ECO:0000256" key="9">
    <source>
        <dbReference type="SAM" id="Coils"/>
    </source>
</evidence>
<keyword evidence="6" id="KW-0963">Cytoplasm</keyword>
<dbReference type="STRING" id="6205.A0A158RDU4"/>
<dbReference type="GO" id="GO:0005524">
    <property type="term" value="F:ATP binding"/>
    <property type="evidence" value="ECO:0007669"/>
    <property type="project" value="UniProtKB-UniRule"/>
</dbReference>
<dbReference type="SUPFAM" id="SSF52540">
    <property type="entry name" value="P-loop containing nucleoside triphosphate hydrolases"/>
    <property type="match status" value="1"/>
</dbReference>
<evidence type="ECO:0000256" key="2">
    <source>
        <dbReference type="ARBA" id="ARBA00022741"/>
    </source>
</evidence>
<dbReference type="PROSITE" id="PS50067">
    <property type="entry name" value="KINESIN_MOTOR_2"/>
    <property type="match status" value="1"/>
</dbReference>
<dbReference type="SMART" id="SM00129">
    <property type="entry name" value="KISc"/>
    <property type="match status" value="1"/>
</dbReference>
<dbReference type="PANTHER" id="PTHR47968:SF75">
    <property type="entry name" value="CENTROMERE-ASSOCIATED PROTEIN E"/>
    <property type="match status" value="1"/>
</dbReference>
<dbReference type="WBParaSite" id="TTAC_0000609601-mRNA-1">
    <property type="protein sequence ID" value="TTAC_0000609601-mRNA-1"/>
    <property type="gene ID" value="TTAC_0000609601"/>
</dbReference>
<dbReference type="InterPro" id="IPR036961">
    <property type="entry name" value="Kinesin_motor_dom_sf"/>
</dbReference>
<accession>A0A158RDU4</accession>
<keyword evidence="4 9" id="KW-0175">Coiled coil</keyword>
<evidence type="ECO:0000256" key="1">
    <source>
        <dbReference type="ARBA" id="ARBA00004245"/>
    </source>
</evidence>
<reference evidence="11 12" key="2">
    <citation type="submission" date="2018-11" db="EMBL/GenBank/DDBJ databases">
        <authorList>
            <consortium name="Pathogen Informatics"/>
        </authorList>
    </citation>
    <scope>NUCLEOTIDE SEQUENCE [LARGE SCALE GENOMIC DNA]</scope>
</reference>
<name>A0A158RDU4_HYDTA</name>
<dbReference type="Gene3D" id="3.40.850.10">
    <property type="entry name" value="Kinesin motor domain"/>
    <property type="match status" value="2"/>
</dbReference>
<evidence type="ECO:0000313" key="13">
    <source>
        <dbReference type="WBParaSite" id="TTAC_0000609601-mRNA-1"/>
    </source>
</evidence>
<gene>
    <name evidence="11" type="ORF">TTAC_LOCUS6081</name>
</gene>
<keyword evidence="6" id="KW-0206">Cytoskeleton</keyword>
<evidence type="ECO:0000256" key="6">
    <source>
        <dbReference type="ARBA" id="ARBA00023212"/>
    </source>
</evidence>
<dbReference type="PRINTS" id="PR00380">
    <property type="entry name" value="KINESINHEAVY"/>
</dbReference>
<feature type="coiled-coil region" evidence="9">
    <location>
        <begin position="420"/>
        <end position="454"/>
    </location>
</feature>
<proteinExistence type="inferred from homology"/>
<feature type="binding site" evidence="7">
    <location>
        <begin position="80"/>
        <end position="87"/>
    </location>
    <ligand>
        <name>ATP</name>
        <dbReference type="ChEBI" id="CHEBI:30616"/>
    </ligand>
</feature>
<sequence length="585" mass="67357">MAENVRVICRIRPLNLEEITEKKGICLTCLSPTSVRIGTRVYTYDAVLDRVTQEEAYEAIGKPLLDYVIGGYNGTIFVYGQTSSGKTYTMEGELQSIELFGVIPRILGDIFNRIQTLGSNVEIQLKVSYLELYMEKVKDLLNRMNRRSSRSHCIFSVIIEQKCSSLNETLISRLSLVDLAGSEKVSKTRAMGNTLNEAKDINRSLSTLANVINALVDGSRHIPYRNSKLTRILQQSLGGNAKTTVVICVSPTEANESETKSTLHFGMRAKGLKNEIKRSFATRGNQWKRLYEKERESVMLLKSVADRLENEVKRWRRGERVPTCDWFKAEKYISPINFGTNSSAPNSCERVQKEMCRELKEKETLILRLRQENNHLRSMVADLRLCEVKTSDSELQGDCGFLKNELDLKQRQLRDLSEVMEDFALRLETKSKQMEELMDEVNGLRTTLKEFQDRDHLKVVELKKDIAKELHEIASKLYHVGKVWMPSLPVSFHCFSFAYQRIMSWRIWLLTRMMGLRHRFIAKGASRLITHLRLNTLDTLQAHENCRNPFLVYYLFCRTFEERAISGARVITNDRLVWQEVAGPV</sequence>
<dbReference type="GO" id="GO:0008017">
    <property type="term" value="F:microtubule binding"/>
    <property type="evidence" value="ECO:0007669"/>
    <property type="project" value="InterPro"/>
</dbReference>
<dbReference type="AlphaFoldDB" id="A0A158RDU4"/>
<feature type="domain" description="Kinesin motor" evidence="10">
    <location>
        <begin position="4"/>
        <end position="272"/>
    </location>
</feature>
<evidence type="ECO:0000313" key="11">
    <source>
        <dbReference type="EMBL" id="VDM30228.1"/>
    </source>
</evidence>
<comment type="subcellular location">
    <subcellularLocation>
        <location evidence="1">Cytoplasm</location>
        <location evidence="1">Cytoskeleton</location>
    </subcellularLocation>
</comment>
<dbReference type="InterPro" id="IPR001752">
    <property type="entry name" value="Kinesin_motor_dom"/>
</dbReference>
<dbReference type="Pfam" id="PF00225">
    <property type="entry name" value="Kinesin"/>
    <property type="match status" value="1"/>
</dbReference>
<keyword evidence="2 7" id="KW-0547">Nucleotide-binding</keyword>
<keyword evidence="5 7" id="KW-0505">Motor protein</keyword>
<keyword evidence="12" id="KW-1185">Reference proteome</keyword>
<dbReference type="InterPro" id="IPR031852">
    <property type="entry name" value="Vik1/Cik1_MT-bd"/>
</dbReference>
<comment type="similarity">
    <text evidence="7 8">Belongs to the TRAFAC class myosin-kinesin ATPase superfamily. Kinesin family.</text>
</comment>
<dbReference type="PANTHER" id="PTHR47968">
    <property type="entry name" value="CENTROMERE PROTEIN E"/>
    <property type="match status" value="1"/>
</dbReference>
<dbReference type="GO" id="GO:0003777">
    <property type="term" value="F:microtubule motor activity"/>
    <property type="evidence" value="ECO:0007669"/>
    <property type="project" value="InterPro"/>
</dbReference>
<dbReference type="Proteomes" id="UP000274429">
    <property type="component" value="Unassembled WGS sequence"/>
</dbReference>
<dbReference type="InterPro" id="IPR027640">
    <property type="entry name" value="Kinesin-like_fam"/>
</dbReference>
<evidence type="ECO:0000259" key="10">
    <source>
        <dbReference type="PROSITE" id="PS50067"/>
    </source>
</evidence>